<sequence>MAANQSEKINIRLHYWNCRGRVQTIRYMLADIVEKYPNVEYSETFELIEAKGAWPAKKKDANITGPFGNLPILHWNSKHIIAQTFPIGQFLAKKFSLYGKSTDNDTDQELHMAQIDGVVSCAYTDVILNMLQSIWSNADFEDKNNSEYRLGIKITDSIKTLDKLLQQSSTSYFYNQQEPTIADYFVFESYTLVRDVAIKLYPSNECQALNKHEQAMKSQPGLNKYFKKNLLFETITASPTEDEWKQKQGNKNKQ</sequence>
<comment type="caution">
    <text evidence="3">The sequence shown here is derived from an EMBL/GenBank/DDBJ whole genome shotgun (WGS) entry which is preliminary data.</text>
</comment>
<gene>
    <name evidence="3" type="ORF">OVA965_LOCUS13378</name>
    <name evidence="4" type="ORF">TMI583_LOCUS13381</name>
</gene>
<dbReference type="Proteomes" id="UP000677228">
    <property type="component" value="Unassembled WGS sequence"/>
</dbReference>
<dbReference type="Proteomes" id="UP000682733">
    <property type="component" value="Unassembled WGS sequence"/>
</dbReference>
<accession>A0A8S2DIM5</accession>
<dbReference type="InterPro" id="IPR036249">
    <property type="entry name" value="Thioredoxin-like_sf"/>
</dbReference>
<dbReference type="InterPro" id="IPR050213">
    <property type="entry name" value="GST_superfamily"/>
</dbReference>
<reference evidence="3" key="1">
    <citation type="submission" date="2021-02" db="EMBL/GenBank/DDBJ databases">
        <authorList>
            <person name="Nowell W R."/>
        </authorList>
    </citation>
    <scope>NUCLEOTIDE SEQUENCE</scope>
</reference>
<dbReference type="PROSITE" id="PS50405">
    <property type="entry name" value="GST_CTER"/>
    <property type="match status" value="1"/>
</dbReference>
<name>A0A8S2DIM5_9BILA</name>
<evidence type="ECO:0000259" key="2">
    <source>
        <dbReference type="PROSITE" id="PS50405"/>
    </source>
</evidence>
<proteinExistence type="predicted"/>
<dbReference type="EMBL" id="CAJNOK010005559">
    <property type="protein sequence ID" value="CAF0976941.1"/>
    <property type="molecule type" value="Genomic_DNA"/>
</dbReference>
<dbReference type="PROSITE" id="PS50404">
    <property type="entry name" value="GST_NTER"/>
    <property type="match status" value="1"/>
</dbReference>
<dbReference type="Pfam" id="PF14497">
    <property type="entry name" value="GST_C_3"/>
    <property type="match status" value="1"/>
</dbReference>
<evidence type="ECO:0000313" key="3">
    <source>
        <dbReference type="EMBL" id="CAF0976941.1"/>
    </source>
</evidence>
<dbReference type="SUPFAM" id="SSF52833">
    <property type="entry name" value="Thioredoxin-like"/>
    <property type="match status" value="1"/>
</dbReference>
<evidence type="ECO:0000313" key="5">
    <source>
        <dbReference type="Proteomes" id="UP000677228"/>
    </source>
</evidence>
<feature type="domain" description="GST N-terminal" evidence="1">
    <location>
        <begin position="9"/>
        <end position="99"/>
    </location>
</feature>
<evidence type="ECO:0008006" key="6">
    <source>
        <dbReference type="Google" id="ProtNLM"/>
    </source>
</evidence>
<organism evidence="3 5">
    <name type="scientific">Didymodactylos carnosus</name>
    <dbReference type="NCBI Taxonomy" id="1234261"/>
    <lineage>
        <taxon>Eukaryota</taxon>
        <taxon>Metazoa</taxon>
        <taxon>Spiralia</taxon>
        <taxon>Gnathifera</taxon>
        <taxon>Rotifera</taxon>
        <taxon>Eurotatoria</taxon>
        <taxon>Bdelloidea</taxon>
        <taxon>Philodinida</taxon>
        <taxon>Philodinidae</taxon>
        <taxon>Didymodactylos</taxon>
    </lineage>
</organism>
<dbReference type="InterPro" id="IPR004046">
    <property type="entry name" value="GST_C"/>
</dbReference>
<dbReference type="GO" id="GO:0004364">
    <property type="term" value="F:glutathione transferase activity"/>
    <property type="evidence" value="ECO:0007669"/>
    <property type="project" value="TreeGrafter"/>
</dbReference>
<dbReference type="AlphaFoldDB" id="A0A8S2DIM5"/>
<protein>
    <recommendedName>
        <fullName evidence="6">Glutathione S-transferase</fullName>
    </recommendedName>
</protein>
<dbReference type="Gene3D" id="1.20.1050.130">
    <property type="match status" value="1"/>
</dbReference>
<dbReference type="GO" id="GO:0006749">
    <property type="term" value="P:glutathione metabolic process"/>
    <property type="evidence" value="ECO:0007669"/>
    <property type="project" value="TreeGrafter"/>
</dbReference>
<dbReference type="InterPro" id="IPR010987">
    <property type="entry name" value="Glutathione-S-Trfase_C-like"/>
</dbReference>
<dbReference type="SUPFAM" id="SSF47616">
    <property type="entry name" value="GST C-terminal domain-like"/>
    <property type="match status" value="1"/>
</dbReference>
<dbReference type="EMBL" id="CAJOBA010005565">
    <property type="protein sequence ID" value="CAF3747708.1"/>
    <property type="molecule type" value="Genomic_DNA"/>
</dbReference>
<evidence type="ECO:0000259" key="1">
    <source>
        <dbReference type="PROSITE" id="PS50404"/>
    </source>
</evidence>
<feature type="domain" description="GST C-terminal" evidence="2">
    <location>
        <begin position="108"/>
        <end position="238"/>
    </location>
</feature>
<dbReference type="InterPro" id="IPR036282">
    <property type="entry name" value="Glutathione-S-Trfase_C_sf"/>
</dbReference>
<dbReference type="InterPro" id="IPR004045">
    <property type="entry name" value="Glutathione_S-Trfase_N"/>
</dbReference>
<dbReference type="PANTHER" id="PTHR11571:SF150">
    <property type="entry name" value="GLUTATHIONE S-TRANSFERASE"/>
    <property type="match status" value="1"/>
</dbReference>
<evidence type="ECO:0000313" key="4">
    <source>
        <dbReference type="EMBL" id="CAF3747708.1"/>
    </source>
</evidence>
<dbReference type="PANTHER" id="PTHR11571">
    <property type="entry name" value="GLUTATHIONE S-TRANSFERASE"/>
    <property type="match status" value="1"/>
</dbReference>